<comment type="subcellular location">
    <subcellularLocation>
        <location evidence="5">Cell membrane</location>
        <topology evidence="5">Multi-pass membrane protein</topology>
    </subcellularLocation>
    <subcellularLocation>
        <location evidence="1">Membrane</location>
        <topology evidence="1">Multi-pass membrane protein</topology>
    </subcellularLocation>
</comment>
<dbReference type="GO" id="GO:0055085">
    <property type="term" value="P:transmembrane transport"/>
    <property type="evidence" value="ECO:0007669"/>
    <property type="project" value="InterPro"/>
</dbReference>
<evidence type="ECO:0000256" key="1">
    <source>
        <dbReference type="ARBA" id="ARBA00004141"/>
    </source>
</evidence>
<accession>A0AA46E1P3</accession>
<dbReference type="InterPro" id="IPR035906">
    <property type="entry name" value="MetI-like_sf"/>
</dbReference>
<dbReference type="Gene3D" id="1.10.3720.10">
    <property type="entry name" value="MetI-like"/>
    <property type="match status" value="1"/>
</dbReference>
<dbReference type="Proteomes" id="UP000294678">
    <property type="component" value="Unassembled WGS sequence"/>
</dbReference>
<organism evidence="7 8">
    <name type="scientific">Hypnocyclicus thermotrophus</name>
    <dbReference type="NCBI Taxonomy" id="1627895"/>
    <lineage>
        <taxon>Bacteria</taxon>
        <taxon>Fusobacteriati</taxon>
        <taxon>Fusobacteriota</taxon>
        <taxon>Fusobacteriia</taxon>
        <taxon>Fusobacteriales</taxon>
        <taxon>Fusobacteriaceae</taxon>
        <taxon>Hypnocyclicus</taxon>
    </lineage>
</organism>
<evidence type="ECO:0000256" key="5">
    <source>
        <dbReference type="RuleBase" id="RU363032"/>
    </source>
</evidence>
<dbReference type="Pfam" id="PF00528">
    <property type="entry name" value="BPD_transp_1"/>
    <property type="match status" value="1"/>
</dbReference>
<dbReference type="SUPFAM" id="SSF161098">
    <property type="entry name" value="MetI-like"/>
    <property type="match status" value="1"/>
</dbReference>
<keyword evidence="3 5" id="KW-1133">Transmembrane helix</keyword>
<name>A0AA46E1P3_9FUSO</name>
<comment type="similarity">
    <text evidence="5">Belongs to the binding-protein-dependent transport system permease family.</text>
</comment>
<feature type="transmembrane region" description="Helical" evidence="5">
    <location>
        <begin position="111"/>
        <end position="136"/>
    </location>
</feature>
<evidence type="ECO:0000313" key="8">
    <source>
        <dbReference type="Proteomes" id="UP000294678"/>
    </source>
</evidence>
<keyword evidence="2 5" id="KW-0812">Transmembrane</keyword>
<evidence type="ECO:0000313" key="7">
    <source>
        <dbReference type="EMBL" id="TDT72598.1"/>
    </source>
</evidence>
<gene>
    <name evidence="7" type="ORF">EV215_0408</name>
</gene>
<dbReference type="PANTHER" id="PTHR43759">
    <property type="entry name" value="TREHALOSE TRANSPORT SYSTEM PERMEASE PROTEIN SUGA"/>
    <property type="match status" value="1"/>
</dbReference>
<evidence type="ECO:0000259" key="6">
    <source>
        <dbReference type="PROSITE" id="PS50928"/>
    </source>
</evidence>
<proteinExistence type="inferred from homology"/>
<feature type="transmembrane region" description="Helical" evidence="5">
    <location>
        <begin position="262"/>
        <end position="283"/>
    </location>
</feature>
<dbReference type="InterPro" id="IPR052730">
    <property type="entry name" value="Sugar_ABC_transporter"/>
</dbReference>
<evidence type="ECO:0000256" key="4">
    <source>
        <dbReference type="ARBA" id="ARBA00023136"/>
    </source>
</evidence>
<reference evidence="7 8" key="1">
    <citation type="submission" date="2019-03" db="EMBL/GenBank/DDBJ databases">
        <title>Genomic Encyclopedia of Type Strains, Phase IV (KMG-IV): sequencing the most valuable type-strain genomes for metagenomic binning, comparative biology and taxonomic classification.</title>
        <authorList>
            <person name="Goeker M."/>
        </authorList>
    </citation>
    <scope>NUCLEOTIDE SEQUENCE [LARGE SCALE GENOMIC DNA]</scope>
    <source>
        <strain evidence="7 8">DSM 100055</strain>
    </source>
</reference>
<dbReference type="EMBL" id="SOBG01000001">
    <property type="protein sequence ID" value="TDT72598.1"/>
    <property type="molecule type" value="Genomic_DNA"/>
</dbReference>
<evidence type="ECO:0000256" key="3">
    <source>
        <dbReference type="ARBA" id="ARBA00022989"/>
    </source>
</evidence>
<dbReference type="PROSITE" id="PS50928">
    <property type="entry name" value="ABC_TM1"/>
    <property type="match status" value="1"/>
</dbReference>
<feature type="transmembrane region" description="Helical" evidence="5">
    <location>
        <begin position="12"/>
        <end position="39"/>
    </location>
</feature>
<feature type="transmembrane region" description="Helical" evidence="5">
    <location>
        <begin position="69"/>
        <end position="91"/>
    </location>
</feature>
<keyword evidence="5" id="KW-0813">Transport</keyword>
<dbReference type="InterPro" id="IPR000515">
    <property type="entry name" value="MetI-like"/>
</dbReference>
<feature type="transmembrane region" description="Helical" evidence="5">
    <location>
        <begin position="156"/>
        <end position="179"/>
    </location>
</feature>
<sequence>MLQKIKPYIKILPAFLTIFLLFWYGIFLGVLQSFGFFLINKKSKFTFENYIKVFRNREFLDSLFLSIKISLLSVGFVILFAIIILYLLFLLKLKYFKLSDKLQKLYLVPMLVPYLIGSYISIITLAQTGFLSKIFYKAGVILNFEEFPILINDSHGIGIILTYIWKTLPFVLLMTYPILDKIIDKWIKVGKLYGANNFKFFIYIIIPLLIPTLFNSAFILLAFIFSAFEIPYMLGLTYPKMLSVMTYDMHSKDFINTQSEVMSINIIIVLITISLGIISYKILKKNYEEI</sequence>
<keyword evidence="8" id="KW-1185">Reference proteome</keyword>
<keyword evidence="4 5" id="KW-0472">Membrane</keyword>
<evidence type="ECO:0000256" key="2">
    <source>
        <dbReference type="ARBA" id="ARBA00022692"/>
    </source>
</evidence>
<comment type="caution">
    <text evidence="7">The sequence shown here is derived from an EMBL/GenBank/DDBJ whole genome shotgun (WGS) entry which is preliminary data.</text>
</comment>
<feature type="domain" description="ABC transmembrane type-1" evidence="6">
    <location>
        <begin position="63"/>
        <end position="279"/>
    </location>
</feature>
<feature type="transmembrane region" description="Helical" evidence="5">
    <location>
        <begin position="200"/>
        <end position="228"/>
    </location>
</feature>
<protein>
    <submittedName>
        <fullName evidence="7">Spermidine/putrescine transport system permease protein</fullName>
    </submittedName>
</protein>
<dbReference type="GO" id="GO:0005886">
    <property type="term" value="C:plasma membrane"/>
    <property type="evidence" value="ECO:0007669"/>
    <property type="project" value="UniProtKB-SubCell"/>
</dbReference>
<dbReference type="PANTHER" id="PTHR43759:SF1">
    <property type="entry name" value="GLUCOSE IMPORT SYSTEM PERMEASE PROTEIN GLCT"/>
    <property type="match status" value="1"/>
</dbReference>
<dbReference type="AlphaFoldDB" id="A0AA46E1P3"/>